<dbReference type="EMBL" id="JASPKY010000614">
    <property type="protein sequence ID" value="KAK9687925.1"/>
    <property type="molecule type" value="Genomic_DNA"/>
</dbReference>
<dbReference type="SUPFAM" id="SSF56672">
    <property type="entry name" value="DNA/RNA polymerases"/>
    <property type="match status" value="2"/>
</dbReference>
<keyword evidence="3" id="KW-0540">Nuclease</keyword>
<protein>
    <recommendedName>
        <fullName evidence="1">RNA-directed DNA polymerase</fullName>
        <ecNumber evidence="1">2.7.7.49</ecNumber>
    </recommendedName>
</protein>
<dbReference type="PANTHER" id="PTHR37984:SF15">
    <property type="entry name" value="INTEGRASE CATALYTIC DOMAIN-CONTAINING PROTEIN"/>
    <property type="match status" value="1"/>
</dbReference>
<feature type="compositionally biased region" description="Basic and acidic residues" evidence="6">
    <location>
        <begin position="840"/>
        <end position="854"/>
    </location>
</feature>
<dbReference type="FunFam" id="3.30.420.10:FF:000032">
    <property type="entry name" value="Retrovirus-related Pol polyprotein from transposon 297-like Protein"/>
    <property type="match status" value="1"/>
</dbReference>
<dbReference type="CDD" id="cd09274">
    <property type="entry name" value="RNase_HI_RT_Ty3"/>
    <property type="match status" value="1"/>
</dbReference>
<feature type="compositionally biased region" description="Basic residues" evidence="6">
    <location>
        <begin position="899"/>
        <end position="912"/>
    </location>
</feature>
<evidence type="ECO:0000256" key="2">
    <source>
        <dbReference type="ARBA" id="ARBA00022695"/>
    </source>
</evidence>
<dbReference type="InterPro" id="IPR001584">
    <property type="entry name" value="Integrase_cat-core"/>
</dbReference>
<dbReference type="InterPro" id="IPR036397">
    <property type="entry name" value="RNaseH_sf"/>
</dbReference>
<dbReference type="InterPro" id="IPR041577">
    <property type="entry name" value="RT_RNaseH_2"/>
</dbReference>
<feature type="compositionally biased region" description="Basic and acidic residues" evidence="6">
    <location>
        <begin position="884"/>
        <end position="898"/>
    </location>
</feature>
<dbReference type="SUPFAM" id="SSF53098">
    <property type="entry name" value="Ribonuclease H-like"/>
    <property type="match status" value="1"/>
</dbReference>
<organism evidence="8 9">
    <name type="scientific">Popillia japonica</name>
    <name type="common">Japanese beetle</name>
    <dbReference type="NCBI Taxonomy" id="7064"/>
    <lineage>
        <taxon>Eukaryota</taxon>
        <taxon>Metazoa</taxon>
        <taxon>Ecdysozoa</taxon>
        <taxon>Arthropoda</taxon>
        <taxon>Hexapoda</taxon>
        <taxon>Insecta</taxon>
        <taxon>Pterygota</taxon>
        <taxon>Neoptera</taxon>
        <taxon>Endopterygota</taxon>
        <taxon>Coleoptera</taxon>
        <taxon>Polyphaga</taxon>
        <taxon>Scarabaeiformia</taxon>
        <taxon>Scarabaeidae</taxon>
        <taxon>Rutelinae</taxon>
        <taxon>Popillia</taxon>
    </lineage>
</organism>
<evidence type="ECO:0000259" key="7">
    <source>
        <dbReference type="PROSITE" id="PS50994"/>
    </source>
</evidence>
<comment type="caution">
    <text evidence="8">The sequence shown here is derived from an EMBL/GenBank/DDBJ whole genome shotgun (WGS) entry which is preliminary data.</text>
</comment>
<gene>
    <name evidence="8" type="ORF">QE152_g35912</name>
</gene>
<dbReference type="Gene3D" id="3.30.70.270">
    <property type="match status" value="2"/>
</dbReference>
<keyword evidence="4" id="KW-0255">Endonuclease</keyword>
<evidence type="ECO:0000256" key="4">
    <source>
        <dbReference type="ARBA" id="ARBA00022759"/>
    </source>
</evidence>
<dbReference type="InterPro" id="IPR050951">
    <property type="entry name" value="Retrovirus_Pol_polyprotein"/>
</dbReference>
<keyword evidence="5" id="KW-0695">RNA-directed DNA polymerase</keyword>
<proteinExistence type="predicted"/>
<dbReference type="GO" id="GO:0042575">
    <property type="term" value="C:DNA polymerase complex"/>
    <property type="evidence" value="ECO:0007669"/>
    <property type="project" value="UniProtKB-ARBA"/>
</dbReference>
<evidence type="ECO:0000256" key="3">
    <source>
        <dbReference type="ARBA" id="ARBA00022722"/>
    </source>
</evidence>
<dbReference type="Pfam" id="PF00078">
    <property type="entry name" value="RVT_1"/>
    <property type="match status" value="1"/>
</dbReference>
<feature type="region of interest" description="Disordered" evidence="6">
    <location>
        <begin position="813"/>
        <end position="912"/>
    </location>
</feature>
<sequence length="912" mass="104789">MSKEMLTIEAGQKLGRGYLCVEDQVETDTGSMLAASTSRVQKIMNECHLGAGLKESISEYASPIVIVKKKNGEERIVLAYLDDVLIPSETVEEGINHLRQVLVALRGCGLTLNPRKCHLLVDRIQYLGFEISGDGIGPSHDKVGCIVKYPRPINVHNVRQFLGLTSYFRRTMPSRVHNVRQFLGLTSYFRRFIKDYAIKSKHMTLLLRKDCEWSWNKEQEDAFVALKESMANQPVLALYSPHQRTELHTDASAIGLGGILLQEQRDGCLHPVMYASRQTTPEESRYHSTELEALAVVWATERFRPYLIGIRFKIVTDCSAVRTTFNKRDLVPRIGRWWLKMTEYDFEIEHRPGTMMKHADALSRNPVDDNSNTEVAEGVDILTIDVEDWIILAQKTDPQLQPIIDVLTQRAAKLDREQERIHQEYVLREGRLYKKQGNQLLLVVPKKMRWRIVKLYHDDRAHPATDNTVHGILTKFWFARLRNYVKGYIGACPQCLFNKVPGGKKQGMLHSIDKIGIPYHTVHFDHLGPFVKSKKGNSYVLAAIDGFTKHVMLRAVPNTKSETTCRLLREIIDLFGPPWRVITDRGTAFTGNAFRRLCAQHNINHVRNATATPRANGQVERLNRTLVTAIASMTSDPEGREWDKVMGQVQFSLNNTVHKATGTTPFRLMFNFQPRGYTGQQLQDEVDEYVREETSDLRKRAIDNIRQDQVRQRLPDLRKRAIDNIRQDQVRQRLRYNKRRCNSDTLAEGDLVLLRREASATGEPRKLLEKYKGPYVIIESLPGDRFQIADVPETQRTQRFYKGIASRDALKPSRDALKRYHPYNDTEDSETSSDDSGDMICDKAEYSARSDQKSVDSGNMISEKAEYSARNRQSDVDNEIGENSETKQDEYPTREKVTRRQRTIKRPQRYLD</sequence>
<dbReference type="GO" id="GO:0015074">
    <property type="term" value="P:DNA integration"/>
    <property type="evidence" value="ECO:0007669"/>
    <property type="project" value="InterPro"/>
</dbReference>
<evidence type="ECO:0000256" key="5">
    <source>
        <dbReference type="ARBA" id="ARBA00022918"/>
    </source>
</evidence>
<dbReference type="Pfam" id="PF00665">
    <property type="entry name" value="rve"/>
    <property type="match status" value="1"/>
</dbReference>
<dbReference type="Pfam" id="PF17921">
    <property type="entry name" value="Integrase_H2C2"/>
    <property type="match status" value="1"/>
</dbReference>
<dbReference type="Proteomes" id="UP001458880">
    <property type="component" value="Unassembled WGS sequence"/>
</dbReference>
<feature type="domain" description="Integrase catalytic" evidence="7">
    <location>
        <begin position="514"/>
        <end position="673"/>
    </location>
</feature>
<dbReference type="Pfam" id="PF17919">
    <property type="entry name" value="RT_RNaseH_2"/>
    <property type="match status" value="1"/>
</dbReference>
<dbReference type="Gene3D" id="1.10.340.70">
    <property type="match status" value="1"/>
</dbReference>
<dbReference type="FunFam" id="3.10.20.370:FF:000001">
    <property type="entry name" value="Retrovirus-related Pol polyprotein from transposon 17.6-like protein"/>
    <property type="match status" value="1"/>
</dbReference>
<dbReference type="InterPro" id="IPR043502">
    <property type="entry name" value="DNA/RNA_pol_sf"/>
</dbReference>
<dbReference type="GO" id="GO:0004519">
    <property type="term" value="F:endonuclease activity"/>
    <property type="evidence" value="ECO:0007669"/>
    <property type="project" value="UniProtKB-KW"/>
</dbReference>
<dbReference type="PANTHER" id="PTHR37984">
    <property type="entry name" value="PROTEIN CBG26694"/>
    <property type="match status" value="1"/>
</dbReference>
<reference evidence="8 9" key="1">
    <citation type="journal article" date="2024" name="BMC Genomics">
        <title>De novo assembly and annotation of Popillia japonica's genome with initial clues to its potential as an invasive pest.</title>
        <authorList>
            <person name="Cucini C."/>
            <person name="Boschi S."/>
            <person name="Funari R."/>
            <person name="Cardaioli E."/>
            <person name="Iannotti N."/>
            <person name="Marturano G."/>
            <person name="Paoli F."/>
            <person name="Bruttini M."/>
            <person name="Carapelli A."/>
            <person name="Frati F."/>
            <person name="Nardi F."/>
        </authorList>
    </citation>
    <scope>NUCLEOTIDE SEQUENCE [LARGE SCALE GENOMIC DNA]</scope>
    <source>
        <strain evidence="8">DMR45628</strain>
    </source>
</reference>
<evidence type="ECO:0000256" key="1">
    <source>
        <dbReference type="ARBA" id="ARBA00012493"/>
    </source>
</evidence>
<dbReference type="InterPro" id="IPR043128">
    <property type="entry name" value="Rev_trsase/Diguanyl_cyclase"/>
</dbReference>
<dbReference type="EC" id="2.7.7.49" evidence="1"/>
<dbReference type="PROSITE" id="PS50994">
    <property type="entry name" value="INTEGRASE"/>
    <property type="match status" value="1"/>
</dbReference>
<feature type="compositionally biased region" description="Acidic residues" evidence="6">
    <location>
        <begin position="825"/>
        <end position="837"/>
    </location>
</feature>
<keyword evidence="9" id="KW-1185">Reference proteome</keyword>
<keyword evidence="2" id="KW-0808">Transferase</keyword>
<dbReference type="AlphaFoldDB" id="A0AAW1IDY1"/>
<dbReference type="Gene3D" id="3.30.420.10">
    <property type="entry name" value="Ribonuclease H-like superfamily/Ribonuclease H"/>
    <property type="match status" value="1"/>
</dbReference>
<evidence type="ECO:0000313" key="8">
    <source>
        <dbReference type="EMBL" id="KAK9687925.1"/>
    </source>
</evidence>
<name>A0AAW1IDY1_POPJA</name>
<dbReference type="InterPro" id="IPR012337">
    <property type="entry name" value="RNaseH-like_sf"/>
</dbReference>
<feature type="compositionally biased region" description="Basic and acidic residues" evidence="6">
    <location>
        <begin position="813"/>
        <end position="824"/>
    </location>
</feature>
<keyword evidence="4" id="KW-0378">Hydrolase</keyword>
<dbReference type="InterPro" id="IPR000477">
    <property type="entry name" value="RT_dom"/>
</dbReference>
<dbReference type="Gene3D" id="3.10.20.370">
    <property type="match status" value="1"/>
</dbReference>
<dbReference type="GO" id="GO:0003964">
    <property type="term" value="F:RNA-directed DNA polymerase activity"/>
    <property type="evidence" value="ECO:0007669"/>
    <property type="project" value="UniProtKB-KW"/>
</dbReference>
<dbReference type="InterPro" id="IPR041588">
    <property type="entry name" value="Integrase_H2C2"/>
</dbReference>
<feature type="compositionally biased region" description="Basic and acidic residues" evidence="6">
    <location>
        <begin position="863"/>
        <end position="875"/>
    </location>
</feature>
<evidence type="ECO:0000256" key="6">
    <source>
        <dbReference type="SAM" id="MobiDB-lite"/>
    </source>
</evidence>
<accession>A0AAW1IDY1</accession>
<keyword evidence="2" id="KW-0548">Nucleotidyltransferase</keyword>
<dbReference type="GO" id="GO:0003676">
    <property type="term" value="F:nucleic acid binding"/>
    <property type="evidence" value="ECO:0007669"/>
    <property type="project" value="InterPro"/>
</dbReference>
<dbReference type="FunFam" id="3.30.70.270:FF:000020">
    <property type="entry name" value="Transposon Tf2-6 polyprotein-like Protein"/>
    <property type="match status" value="1"/>
</dbReference>
<evidence type="ECO:0000313" key="9">
    <source>
        <dbReference type="Proteomes" id="UP001458880"/>
    </source>
</evidence>